<dbReference type="EMBL" id="AQFM01000001">
    <property type="protein sequence ID" value="EOR11390.1"/>
    <property type="molecule type" value="Genomic_DNA"/>
</dbReference>
<sequence length="126" mass="14672">MDWGDIMKKGDRVEVDFISESATDYSGKRFHGYGVLDRVEDGRVMGRLNDGTPFSCLEADVKVIQEVDLRKEFEPFFTKQPFFNSLKYQHGDRLFDFDEGIGYRNLTVQVGYVCFCKDDREFVLND</sequence>
<dbReference type="Proteomes" id="UP000016201">
    <property type="component" value="Unassembled WGS sequence"/>
</dbReference>
<reference evidence="3 5" key="1">
    <citation type="submission" date="2013-03" db="EMBL/GenBank/DDBJ databases">
        <title>The Genome Sequence of Acinetobacter tandoii CIP 107469.</title>
        <authorList>
            <consortium name="The Broad Institute Genome Sequencing Platform"/>
            <consortium name="The Broad Institute Genome Sequencing Center for Infectious Disease"/>
            <person name="Cerqueira G."/>
            <person name="Feldgarden M."/>
            <person name="Courvalin P."/>
            <person name="Perichon B."/>
            <person name="Grillot-Courvalin C."/>
            <person name="Clermont D."/>
            <person name="Rocha E."/>
            <person name="Yoon E.-J."/>
            <person name="Nemec A."/>
            <person name="Walker B."/>
            <person name="Young S.K."/>
            <person name="Zeng Q."/>
            <person name="Gargeya S."/>
            <person name="Fitzgerald M."/>
            <person name="Haas B."/>
            <person name="Abouelleil A."/>
            <person name="Alvarado L."/>
            <person name="Arachchi H.M."/>
            <person name="Berlin A.M."/>
            <person name="Chapman S.B."/>
            <person name="Dewar J."/>
            <person name="Goldberg J."/>
            <person name="Griggs A."/>
            <person name="Gujja S."/>
            <person name="Hansen M."/>
            <person name="Howarth C."/>
            <person name="Imamovic A."/>
            <person name="Larimer J."/>
            <person name="McCowan C."/>
            <person name="Murphy C."/>
            <person name="Neiman D."/>
            <person name="Pearson M."/>
            <person name="Priest M."/>
            <person name="Roberts A."/>
            <person name="Saif S."/>
            <person name="Shea T."/>
            <person name="Sisk P."/>
            <person name="Sykes S."/>
            <person name="Wortman J."/>
            <person name="Nusbaum C."/>
            <person name="Birren B."/>
        </authorList>
    </citation>
    <scope>NUCLEOTIDE SEQUENCE [LARGE SCALE GENOMIC DNA]</scope>
    <source>
        <strain evidence="3 5">CIP 107469</strain>
    </source>
</reference>
<evidence type="ECO:0000313" key="4">
    <source>
        <dbReference type="EMBL" id="EOR11390.1"/>
    </source>
</evidence>
<dbReference type="EMBL" id="AQFM01000038">
    <property type="protein sequence ID" value="EOR06696.1"/>
    <property type="molecule type" value="Genomic_DNA"/>
</dbReference>
<organism evidence="3 5">
    <name type="scientific">Acinetobacter tandoii DSM 14970 = CIP 107469</name>
    <dbReference type="NCBI Taxonomy" id="1120927"/>
    <lineage>
        <taxon>Bacteria</taxon>
        <taxon>Pseudomonadati</taxon>
        <taxon>Pseudomonadota</taxon>
        <taxon>Gammaproteobacteria</taxon>
        <taxon>Moraxellales</taxon>
        <taxon>Moraxellaceae</taxon>
        <taxon>Acinetobacter</taxon>
    </lineage>
</organism>
<gene>
    <name evidence="4" type="ORF">I593_00004</name>
    <name evidence="3" type="ORF">I593_00839</name>
    <name evidence="2" type="ORF">I593_01690</name>
    <name evidence="1" type="ORF">I593_02284</name>
</gene>
<proteinExistence type="predicted"/>
<dbReference type="EMBL" id="AQFM01000037">
    <property type="protein sequence ID" value="EOR06823.1"/>
    <property type="molecule type" value="Genomic_DNA"/>
</dbReference>
<comment type="caution">
    <text evidence="3">The sequence shown here is derived from an EMBL/GenBank/DDBJ whole genome shotgun (WGS) entry which is preliminary data.</text>
</comment>
<dbReference type="EMBL" id="AQFM01000026">
    <property type="protein sequence ID" value="EOR10485.1"/>
    <property type="molecule type" value="Genomic_DNA"/>
</dbReference>
<keyword evidence="5" id="KW-1185">Reference proteome</keyword>
<evidence type="ECO:0000313" key="1">
    <source>
        <dbReference type="EMBL" id="EOR06696.1"/>
    </source>
</evidence>
<dbReference type="PATRIC" id="fig|1120927.3.peg.1637"/>
<accession>R9B8A8</accession>
<name>R9B8A8_9GAMM</name>
<dbReference type="AlphaFoldDB" id="R9B8A8"/>
<evidence type="ECO:0000313" key="3">
    <source>
        <dbReference type="EMBL" id="EOR10485.1"/>
    </source>
</evidence>
<evidence type="ECO:0000313" key="2">
    <source>
        <dbReference type="EMBL" id="EOR06823.1"/>
    </source>
</evidence>
<protein>
    <submittedName>
        <fullName evidence="3">Uncharacterized protein</fullName>
    </submittedName>
</protein>
<dbReference type="eggNOG" id="ENOG5031RID">
    <property type="taxonomic scope" value="Bacteria"/>
</dbReference>
<evidence type="ECO:0000313" key="5">
    <source>
        <dbReference type="Proteomes" id="UP000016201"/>
    </source>
</evidence>